<evidence type="ECO:0000259" key="1">
    <source>
        <dbReference type="PROSITE" id="PS50093"/>
    </source>
</evidence>
<accession>A0A090Q252</accession>
<dbReference type="NCBIfam" id="TIGR04131">
    <property type="entry name" value="Bac_Flav_CTERM"/>
    <property type="match status" value="1"/>
</dbReference>
<dbReference type="Pfam" id="PF18911">
    <property type="entry name" value="PKD_4"/>
    <property type="match status" value="1"/>
</dbReference>
<dbReference type="eggNOG" id="COG3291">
    <property type="taxonomic scope" value="Bacteria"/>
</dbReference>
<dbReference type="RefSeq" id="WP_201770726.1">
    <property type="nucleotide sequence ID" value="NZ_BBML01000004.1"/>
</dbReference>
<keyword evidence="3" id="KW-1185">Reference proteome</keyword>
<organism evidence="2 3">
    <name type="scientific">Nonlabens tegetincola</name>
    <dbReference type="NCBI Taxonomy" id="323273"/>
    <lineage>
        <taxon>Bacteria</taxon>
        <taxon>Pseudomonadati</taxon>
        <taxon>Bacteroidota</taxon>
        <taxon>Flavobacteriia</taxon>
        <taxon>Flavobacteriales</taxon>
        <taxon>Flavobacteriaceae</taxon>
        <taxon>Nonlabens</taxon>
    </lineage>
</organism>
<dbReference type="SUPFAM" id="SSF49299">
    <property type="entry name" value="PKD domain"/>
    <property type="match status" value="1"/>
</dbReference>
<feature type="domain" description="PKD" evidence="1">
    <location>
        <begin position="191"/>
        <end position="245"/>
    </location>
</feature>
<name>A0A090Q252_9FLAO</name>
<dbReference type="Gene3D" id="2.60.40.740">
    <property type="match status" value="1"/>
</dbReference>
<dbReference type="InterPro" id="IPR035986">
    <property type="entry name" value="PKD_dom_sf"/>
</dbReference>
<dbReference type="Proteomes" id="UP000029221">
    <property type="component" value="Unassembled WGS sequence"/>
</dbReference>
<dbReference type="InterPro" id="IPR022409">
    <property type="entry name" value="PKD/Chitinase_dom"/>
</dbReference>
<dbReference type="AlphaFoldDB" id="A0A090Q252"/>
<sequence length="760" mass="84097">MNQFLPNGTPANNLGTGAFIFDFDTTNGSVTNPTELSFPSNLLAYGGEFSLDSRLFYLDLNTAQNGVFGERTLLQYDTTSPNYQSNPITIYQTDPLDSTDDVSRGALQIGPDGKIYYSNDLKNYLSVIDQPNNIGASAVFILNGVSLAPGTNVNEGLPPFYNAFFTPRFSFVEGCSGNPTQFTADALATCPNTTLLWNFGDSTSSTNTSTLINPSHTYVNPGDYQVSLTITTPLETFTIIDTITVVNQPNAGTINDIIVCDDLSNDGLATIDFSLVSQQVLQNNTSNNLEISLHYNLTEAQQDFNSVAPNTELTAGIYYVRLDNLNSNGCYDVTSFEFNLVNSPIANPIQTQYTCDIGNDGIETIDFTQAASEILGSQNPIDFDVSFYSSNNDAQNRINELPYFHILNATNSPFYARIENSDFTSCFEIISFDFELIEEPQIPFINDFEVCDDDSRDGIEIFDLTTIRDQILSSTASNWDVSFHPDQASALSNSNALPDNYQNTQAIEQIYIRLANNGPITCIDTQPFTIVVNEKPVITVTDPVVTCPDDEVTLTASNNFDSYLWSNGETTRSITTTLPGIYSVTGIDNNGCTDRISTSINHYDLTQLESIEIEQFTIRSNSIKIDVTGDGPWQYSTDNFIFQDSPVFTNLLPGFYTITVRSQTNCNTLTVPATIVAAPPYFTPNEDGFHDYWQVTAIETEPDASIYIFDRFGKLLKQLDPLSVGWDGTYNDNPMPSTDYWYLVELADGRSFKGHFSLIR</sequence>
<dbReference type="InterPro" id="IPR000601">
    <property type="entry name" value="PKD_dom"/>
</dbReference>
<gene>
    <name evidence="2" type="ORF">JCM19294_586</name>
</gene>
<dbReference type="Pfam" id="PF13585">
    <property type="entry name" value="CHU_C"/>
    <property type="match status" value="1"/>
</dbReference>
<dbReference type="EMBL" id="BBML01000004">
    <property type="protein sequence ID" value="GAK97080.1"/>
    <property type="molecule type" value="Genomic_DNA"/>
</dbReference>
<reference evidence="2" key="1">
    <citation type="journal article" date="2014" name="Genome Announc.">
        <title>Draft Genome Sequences of Marine Flavobacterium Nonlabens Strains NR17, NR24, NR27, NR32, NR33, and Ara13.</title>
        <authorList>
            <person name="Nakanishi M."/>
            <person name="Meirelles P."/>
            <person name="Suzuki R."/>
            <person name="Takatani N."/>
            <person name="Mino S."/>
            <person name="Suda W."/>
            <person name="Oshima K."/>
            <person name="Hattori M."/>
            <person name="Ohkuma M."/>
            <person name="Hosokawa M."/>
            <person name="Miyashita K."/>
            <person name="Thompson F.L."/>
            <person name="Niwa A."/>
            <person name="Sawabe T."/>
            <person name="Sawabe T."/>
        </authorList>
    </citation>
    <scope>NUCLEOTIDE SEQUENCE [LARGE SCALE GENOMIC DNA]</scope>
    <source>
        <strain evidence="2">JCM 19294</strain>
    </source>
</reference>
<dbReference type="InterPro" id="IPR026341">
    <property type="entry name" value="T9SS_type_B"/>
</dbReference>
<evidence type="ECO:0000313" key="2">
    <source>
        <dbReference type="EMBL" id="GAK97080.1"/>
    </source>
</evidence>
<dbReference type="SMART" id="SM00089">
    <property type="entry name" value="PKD"/>
    <property type="match status" value="1"/>
</dbReference>
<comment type="caution">
    <text evidence="2">The sequence shown here is derived from an EMBL/GenBank/DDBJ whole genome shotgun (WGS) entry which is preliminary data.</text>
</comment>
<dbReference type="Gene3D" id="2.60.40.10">
    <property type="entry name" value="Immunoglobulins"/>
    <property type="match status" value="1"/>
</dbReference>
<dbReference type="PROSITE" id="PS50093">
    <property type="entry name" value="PKD"/>
    <property type="match status" value="1"/>
</dbReference>
<dbReference type="InterPro" id="IPR013783">
    <property type="entry name" value="Ig-like_fold"/>
</dbReference>
<evidence type="ECO:0000313" key="3">
    <source>
        <dbReference type="Proteomes" id="UP000029221"/>
    </source>
</evidence>
<protein>
    <recommendedName>
        <fullName evidence="1">PKD domain-containing protein</fullName>
    </recommendedName>
</protein>
<dbReference type="STRING" id="319236.BST91_04250"/>
<dbReference type="CDD" id="cd00146">
    <property type="entry name" value="PKD"/>
    <property type="match status" value="1"/>
</dbReference>
<proteinExistence type="predicted"/>